<dbReference type="GO" id="GO:1990758">
    <property type="term" value="P:mitotic sister chromatid biorientation"/>
    <property type="evidence" value="ECO:0007669"/>
    <property type="project" value="TreeGrafter"/>
</dbReference>
<keyword evidence="8" id="KW-0493">Microtubule</keyword>
<dbReference type="GO" id="GO:0042729">
    <property type="term" value="C:DASH complex"/>
    <property type="evidence" value="ECO:0007669"/>
    <property type="project" value="InterPro"/>
</dbReference>
<comment type="similarity">
    <text evidence="4">Belongs to the DASH complex DAM1 family.</text>
</comment>
<protein>
    <recommendedName>
        <fullName evidence="5">DASH complex subunit DAM1</fullName>
    </recommendedName>
    <alternativeName>
        <fullName evidence="14">Outer kinetochore protein DAM1</fullName>
    </alternativeName>
</protein>
<dbReference type="EMBL" id="UFAJ01001058">
    <property type="protein sequence ID" value="SSD62007.1"/>
    <property type="molecule type" value="Genomic_DNA"/>
</dbReference>
<dbReference type="OrthoDB" id="5586015at2759"/>
<evidence type="ECO:0000256" key="12">
    <source>
        <dbReference type="ARBA" id="ARBA00023242"/>
    </source>
</evidence>
<keyword evidence="6" id="KW-0158">Chromosome</keyword>
<evidence type="ECO:0000256" key="9">
    <source>
        <dbReference type="ARBA" id="ARBA00022829"/>
    </source>
</evidence>
<evidence type="ECO:0000256" key="4">
    <source>
        <dbReference type="ARBA" id="ARBA00010073"/>
    </source>
</evidence>
<proteinExistence type="inferred from homology"/>
<keyword evidence="11" id="KW-0206">Cytoskeleton</keyword>
<feature type="region of interest" description="Disordered" evidence="17">
    <location>
        <begin position="128"/>
        <end position="148"/>
    </location>
</feature>
<evidence type="ECO:0000256" key="11">
    <source>
        <dbReference type="ARBA" id="ARBA00023212"/>
    </source>
</evidence>
<name>A0A376BBK4_9ASCO</name>
<evidence type="ECO:0000256" key="6">
    <source>
        <dbReference type="ARBA" id="ARBA00022454"/>
    </source>
</evidence>
<gene>
    <name evidence="18" type="ORF">SCODWIG_03769</name>
</gene>
<keyword evidence="19" id="KW-1185">Reference proteome</keyword>
<organism evidence="18 19">
    <name type="scientific">Saccharomycodes ludwigii</name>
    <dbReference type="NCBI Taxonomy" id="36035"/>
    <lineage>
        <taxon>Eukaryota</taxon>
        <taxon>Fungi</taxon>
        <taxon>Dikarya</taxon>
        <taxon>Ascomycota</taxon>
        <taxon>Saccharomycotina</taxon>
        <taxon>Saccharomycetes</taxon>
        <taxon>Saccharomycodales</taxon>
        <taxon>Saccharomycodaceae</taxon>
        <taxon>Saccharomycodes</taxon>
    </lineage>
</organism>
<dbReference type="VEuPathDB" id="FungiDB:SCODWIG_03769"/>
<reference evidence="19" key="1">
    <citation type="submission" date="2018-06" db="EMBL/GenBank/DDBJ databases">
        <authorList>
            <person name="Guldener U."/>
        </authorList>
    </citation>
    <scope>NUCLEOTIDE SEQUENCE [LARGE SCALE GENOMIC DNA]</scope>
    <source>
        <strain evidence="19">UTAD17</strain>
    </source>
</reference>
<dbReference type="Pfam" id="PF08653">
    <property type="entry name" value="DASH_Dam1"/>
    <property type="match status" value="1"/>
</dbReference>
<feature type="coiled-coil region" evidence="16">
    <location>
        <begin position="83"/>
        <end position="113"/>
    </location>
</feature>
<keyword evidence="13" id="KW-0137">Centromere</keyword>
<evidence type="ECO:0000256" key="13">
    <source>
        <dbReference type="ARBA" id="ARBA00023328"/>
    </source>
</evidence>
<dbReference type="GO" id="GO:1990537">
    <property type="term" value="C:mitotic spindle polar microtubule"/>
    <property type="evidence" value="ECO:0007669"/>
    <property type="project" value="TreeGrafter"/>
</dbReference>
<dbReference type="AlphaFoldDB" id="A0A376BBK4"/>
<feature type="compositionally biased region" description="Polar residues" evidence="17">
    <location>
        <begin position="135"/>
        <end position="145"/>
    </location>
</feature>
<evidence type="ECO:0000256" key="3">
    <source>
        <dbReference type="ARBA" id="ARBA00004629"/>
    </source>
</evidence>
<keyword evidence="10" id="KW-0995">Kinetochore</keyword>
<keyword evidence="7" id="KW-0963">Cytoplasm</keyword>
<evidence type="ECO:0000313" key="18">
    <source>
        <dbReference type="EMBL" id="SSD62007.1"/>
    </source>
</evidence>
<evidence type="ECO:0000256" key="1">
    <source>
        <dbReference type="ARBA" id="ARBA00004123"/>
    </source>
</evidence>
<evidence type="ECO:0000256" key="10">
    <source>
        <dbReference type="ARBA" id="ARBA00022838"/>
    </source>
</evidence>
<keyword evidence="9" id="KW-0159">Chromosome partition</keyword>
<evidence type="ECO:0000256" key="5">
    <source>
        <dbReference type="ARBA" id="ARBA00020497"/>
    </source>
</evidence>
<comment type="subcellular location">
    <subcellularLocation>
        <location evidence="3">Chromosome</location>
        <location evidence="3">Centromere</location>
        <location evidence="3">Kinetochore</location>
    </subcellularLocation>
    <subcellularLocation>
        <location evidence="2">Cytoplasm</location>
        <location evidence="2">Cytoskeleton</location>
        <location evidence="2">Spindle</location>
    </subcellularLocation>
    <subcellularLocation>
        <location evidence="1">Nucleus</location>
    </subcellularLocation>
</comment>
<dbReference type="PANTHER" id="PTHR28113">
    <property type="entry name" value="DASH COMPLEX SUBUNIT DAM1"/>
    <property type="match status" value="1"/>
</dbReference>
<evidence type="ECO:0000256" key="2">
    <source>
        <dbReference type="ARBA" id="ARBA00004186"/>
    </source>
</evidence>
<evidence type="ECO:0000256" key="16">
    <source>
        <dbReference type="SAM" id="Coils"/>
    </source>
</evidence>
<evidence type="ECO:0000313" key="19">
    <source>
        <dbReference type="Proteomes" id="UP000262825"/>
    </source>
</evidence>
<dbReference type="Proteomes" id="UP000262825">
    <property type="component" value="Unassembled WGS sequence"/>
</dbReference>
<dbReference type="GO" id="GO:0044732">
    <property type="term" value="C:mitotic spindle pole body"/>
    <property type="evidence" value="ECO:0007669"/>
    <property type="project" value="TreeGrafter"/>
</dbReference>
<keyword evidence="12" id="KW-0539">Nucleus</keyword>
<dbReference type="InterPro" id="IPR013962">
    <property type="entry name" value="DASH_Dam1"/>
</dbReference>
<evidence type="ECO:0000256" key="8">
    <source>
        <dbReference type="ARBA" id="ARBA00022701"/>
    </source>
</evidence>
<evidence type="ECO:0000256" key="15">
    <source>
        <dbReference type="ARBA" id="ARBA00047036"/>
    </source>
</evidence>
<evidence type="ECO:0000256" key="14">
    <source>
        <dbReference type="ARBA" id="ARBA00030453"/>
    </source>
</evidence>
<evidence type="ECO:0000256" key="17">
    <source>
        <dbReference type="SAM" id="MobiDB-lite"/>
    </source>
</evidence>
<comment type="subunit">
    <text evidence="15">Component of the DASH complex consisting of ASK1, DAD1, DAD2, DAD3, DAD4, DAM1, DUO1, HSK3, SPC19 and SPC34, with a stoichiometry of one copy of each subunit per complex. Multiple DASH complexes oligomerize to form a ring that encircles spindle microtubules and organizes the rod-like NDC80 complexes of the outer kinetochore. DASH complex oligomerization strengthens microtubule attachments. Within the complex, DAM1 and DUO1 may form the microtubule connections. On cytoplasmic microtubules, DASH complexes appear to form patches instead of rings. Interacts with the outer kinetochore component NDC80; the interaction is direct.</text>
</comment>
<sequence length="335" mass="38046">MSSPLNTRVIEHLSKLEDKLDTLSHNLTGLNIIHENLINFNESCSSLLYGMMCNSWCVDFKLVSPIEGPDSKTDQQNVDNTKIIEYLNEINTLDEKISKMQQQIDELEKQQTADTTVGTVTNKNSFVKPTHLPVYNNNNVPNRTSHNTKRKINTNSVVSSNNISRNKFRRVVPTPEIYKHDNNNNINTPEYDTDTSFVSNPEMVQNASVSASNNTLIRNPSNVEYKRRRKSTILNTIRQNRNQLNNNYKSLNQETPTSMRVISDNGGNEVGVKNTNNENRRMSLAIGASRLTKHNGKRIGNNSSTVGNINKGKMHNRFTNNDKNRTTIGERPPFR</sequence>
<dbReference type="PANTHER" id="PTHR28113:SF1">
    <property type="entry name" value="DASH COMPLEX SUBUNIT DAM1"/>
    <property type="match status" value="1"/>
</dbReference>
<feature type="region of interest" description="Disordered" evidence="17">
    <location>
        <begin position="296"/>
        <end position="335"/>
    </location>
</feature>
<accession>A0A376BBK4</accession>
<keyword evidence="16" id="KW-0175">Coiled coil</keyword>
<evidence type="ECO:0000256" key="7">
    <source>
        <dbReference type="ARBA" id="ARBA00022490"/>
    </source>
</evidence>